<evidence type="ECO:0000256" key="1">
    <source>
        <dbReference type="SAM" id="MobiDB-lite"/>
    </source>
</evidence>
<accession>A0ABR0JP45</accession>
<protein>
    <submittedName>
        <fullName evidence="3">Uncharacterized protein</fullName>
    </submittedName>
</protein>
<dbReference type="Proteomes" id="UP001345691">
    <property type="component" value="Unassembled WGS sequence"/>
</dbReference>
<proteinExistence type="predicted"/>
<keyword evidence="2" id="KW-0732">Signal</keyword>
<feature type="region of interest" description="Disordered" evidence="1">
    <location>
        <begin position="154"/>
        <end position="180"/>
    </location>
</feature>
<feature type="chain" id="PRO_5045121711" evidence="2">
    <location>
        <begin position="39"/>
        <end position="723"/>
    </location>
</feature>
<evidence type="ECO:0000256" key="2">
    <source>
        <dbReference type="SAM" id="SignalP"/>
    </source>
</evidence>
<feature type="signal peptide" evidence="2">
    <location>
        <begin position="1"/>
        <end position="38"/>
    </location>
</feature>
<evidence type="ECO:0000313" key="4">
    <source>
        <dbReference type="Proteomes" id="UP001345691"/>
    </source>
</evidence>
<comment type="caution">
    <text evidence="3">The sequence shown here is derived from an EMBL/GenBank/DDBJ whole genome shotgun (WGS) entry which is preliminary data.</text>
</comment>
<feature type="region of interest" description="Disordered" evidence="1">
    <location>
        <begin position="596"/>
        <end position="620"/>
    </location>
</feature>
<name>A0ABR0JP45_9EURO</name>
<sequence>MGASASKYGFERCCSGKLSIQMLLCFAVILSHTLKADGAVIQPDGVHPVPPPFGPGIATITDPSTILPTADPTIAALTSDILTILETSSTTTLPPTLPLSGILSVADGGIPPATLPSFMSMVIPAVDNGTVVVSMQSSDALQPTSVPEIPSFATGMNSSDLSPGPTFTTEPSPESTSPFSTWPTFSIPPNLASALSATSLQTQTASLPASAVYTTISGYQPLLPSPNESPSNVTFSQPSMSAPTSGMPPVTTPSTTTTTTSNLTTTLYLQTTVIITTNAPVQTLSMSNTGTGTCLSGGAQVASPPILPARQQISNATSLSTDSAELGDPCTSVITTTVYVTPTMTGTWTTITVTVSAPNNSLSNMPPLTPAPNTGTITSYVTNSAISTLPVPMSAPLMPSFSSMITSYSTSSQPQTTMSVSMPTPTVDSTSLNFSSMVASYNSGGSQLPTPAAPTISTPGVSSSVPGLSSMATSPPLMASVTSPAPTLGSTMLNFSSMVAGYETEGAKSSNVSNFTSLLTSPPPLSAVPPNSTKGETLSTSVFKNPAPSHPGFSSIVPSAATIGPKKSSTSASMHPAPPHHGFSTVTVVIPSLTTKTVKPDPTSAHKDPAPPDHAPSPLPTTKVVEPGTTITLKNPLASHAAVLEVSEQHSVPTVTATSMGSTFPSMHGRSDGKQFGHWISKVSNLFLPHGRPTPTTFLTVPSSAASPSARTQAGIKSMDWAI</sequence>
<dbReference type="EMBL" id="JAVRRF010000002">
    <property type="protein sequence ID" value="KAK5067745.1"/>
    <property type="molecule type" value="Genomic_DNA"/>
</dbReference>
<feature type="region of interest" description="Disordered" evidence="1">
    <location>
        <begin position="225"/>
        <end position="259"/>
    </location>
</feature>
<feature type="compositionally biased region" description="Low complexity" evidence="1">
    <location>
        <begin position="162"/>
        <end position="180"/>
    </location>
</feature>
<feature type="compositionally biased region" description="Polar residues" evidence="1">
    <location>
        <begin position="233"/>
        <end position="243"/>
    </location>
</feature>
<reference evidence="3 4" key="1">
    <citation type="submission" date="2023-08" db="EMBL/GenBank/DDBJ databases">
        <title>Black Yeasts Isolated from many extreme environments.</title>
        <authorList>
            <person name="Coleine C."/>
            <person name="Stajich J.E."/>
            <person name="Selbmann L."/>
        </authorList>
    </citation>
    <scope>NUCLEOTIDE SEQUENCE [LARGE SCALE GENOMIC DNA]</scope>
    <source>
        <strain evidence="3 4">CCFEE 6328</strain>
    </source>
</reference>
<feature type="compositionally biased region" description="Low complexity" evidence="1">
    <location>
        <begin position="244"/>
        <end position="259"/>
    </location>
</feature>
<evidence type="ECO:0000313" key="3">
    <source>
        <dbReference type="EMBL" id="KAK5067745.1"/>
    </source>
</evidence>
<organism evidence="3 4">
    <name type="scientific">Exophiala sideris</name>
    <dbReference type="NCBI Taxonomy" id="1016849"/>
    <lineage>
        <taxon>Eukaryota</taxon>
        <taxon>Fungi</taxon>
        <taxon>Dikarya</taxon>
        <taxon>Ascomycota</taxon>
        <taxon>Pezizomycotina</taxon>
        <taxon>Eurotiomycetes</taxon>
        <taxon>Chaetothyriomycetidae</taxon>
        <taxon>Chaetothyriales</taxon>
        <taxon>Herpotrichiellaceae</taxon>
        <taxon>Exophiala</taxon>
    </lineage>
</organism>
<gene>
    <name evidence="3" type="ORF">LTR69_001734</name>
</gene>
<keyword evidence="4" id="KW-1185">Reference proteome</keyword>